<evidence type="ECO:0000313" key="4">
    <source>
        <dbReference type="Proteomes" id="UP000254343"/>
    </source>
</evidence>
<dbReference type="EMBL" id="UIGB01000001">
    <property type="protein sequence ID" value="SUU84504.1"/>
    <property type="molecule type" value="Genomic_DNA"/>
</dbReference>
<proteinExistence type="predicted"/>
<gene>
    <name evidence="3" type="ORF">NCTC12722_01695</name>
</gene>
<feature type="chain" id="PRO_5016673466" description="Acid shock protein" evidence="2">
    <location>
        <begin position="22"/>
        <end position="73"/>
    </location>
</feature>
<reference evidence="3 4" key="1">
    <citation type="submission" date="2018-06" db="EMBL/GenBank/DDBJ databases">
        <authorList>
            <consortium name="Pathogen Informatics"/>
            <person name="Doyle S."/>
        </authorList>
    </citation>
    <scope>NUCLEOTIDE SEQUENCE [LARGE SCALE GENOMIC DNA]</scope>
    <source>
        <strain evidence="3 4">NCTC12722</strain>
    </source>
</reference>
<dbReference type="Proteomes" id="UP000254343">
    <property type="component" value="Unassembled WGS sequence"/>
</dbReference>
<evidence type="ECO:0008006" key="5">
    <source>
        <dbReference type="Google" id="ProtNLM"/>
    </source>
</evidence>
<dbReference type="AlphaFoldDB" id="A0A380W6B1"/>
<dbReference type="NCBIfam" id="NF047414">
    <property type="entry name" value="BRANT_His_rich"/>
    <property type="match status" value="1"/>
</dbReference>
<protein>
    <recommendedName>
        <fullName evidence="5">Acid shock protein</fullName>
    </recommendedName>
</protein>
<dbReference type="RefSeq" id="WP_002715331.1">
    <property type="nucleotide sequence ID" value="NZ_UFSI01000001.1"/>
</dbReference>
<sequence length="73" mass="8098">MLKIISAAVVAASVMVAPAMAATVIKTQKPMTHSHVLKPSVANANAHMVKKHHRHHVRPHHHAKKHVIVKHRH</sequence>
<feature type="signal peptide" evidence="2">
    <location>
        <begin position="1"/>
        <end position="21"/>
    </location>
</feature>
<accession>A0A380W6B1</accession>
<evidence type="ECO:0000313" key="3">
    <source>
        <dbReference type="EMBL" id="SUU84504.1"/>
    </source>
</evidence>
<keyword evidence="2" id="KW-0732">Signal</keyword>
<name>A0A380W6B1_AFIFE</name>
<feature type="region of interest" description="Disordered" evidence="1">
    <location>
        <begin position="53"/>
        <end position="73"/>
    </location>
</feature>
<evidence type="ECO:0000256" key="2">
    <source>
        <dbReference type="SAM" id="SignalP"/>
    </source>
</evidence>
<organism evidence="3 4">
    <name type="scientific">Afipia felis</name>
    <name type="common">Cat scratch disease bacillus</name>
    <dbReference type="NCBI Taxonomy" id="1035"/>
    <lineage>
        <taxon>Bacteria</taxon>
        <taxon>Pseudomonadati</taxon>
        <taxon>Pseudomonadota</taxon>
        <taxon>Alphaproteobacteria</taxon>
        <taxon>Hyphomicrobiales</taxon>
        <taxon>Nitrobacteraceae</taxon>
        <taxon>Afipia</taxon>
    </lineage>
</organism>
<dbReference type="InterPro" id="IPR058098">
    <property type="entry name" value="BRANT-like"/>
</dbReference>
<evidence type="ECO:0000256" key="1">
    <source>
        <dbReference type="SAM" id="MobiDB-lite"/>
    </source>
</evidence>